<dbReference type="GO" id="GO:0046872">
    <property type="term" value="F:metal ion binding"/>
    <property type="evidence" value="ECO:0007669"/>
    <property type="project" value="UniProtKB-KW"/>
</dbReference>
<dbReference type="Proteomes" id="UP000275408">
    <property type="component" value="Unassembled WGS sequence"/>
</dbReference>
<dbReference type="AlphaFoldDB" id="A0A3M6U5U3"/>
<dbReference type="SUPFAM" id="SSF56281">
    <property type="entry name" value="Metallo-hydrolase/oxidoreductase"/>
    <property type="match status" value="1"/>
</dbReference>
<evidence type="ECO:0000256" key="8">
    <source>
        <dbReference type="ARBA" id="ARBA00023002"/>
    </source>
</evidence>
<evidence type="ECO:0000256" key="9">
    <source>
        <dbReference type="ARBA" id="ARBA00023004"/>
    </source>
</evidence>
<dbReference type="PANTHER" id="PTHR43084:SF1">
    <property type="entry name" value="PERSULFIDE DIOXYGENASE ETHE1, MITOCHONDRIAL"/>
    <property type="match status" value="1"/>
</dbReference>
<dbReference type="InterPro" id="IPR001279">
    <property type="entry name" value="Metallo-B-lactamas"/>
</dbReference>
<dbReference type="InterPro" id="IPR036866">
    <property type="entry name" value="RibonucZ/Hydroxyglut_hydro"/>
</dbReference>
<keyword evidence="6" id="KW-0223">Dioxygenase</keyword>
<evidence type="ECO:0000259" key="16">
    <source>
        <dbReference type="SMART" id="SM00849"/>
    </source>
</evidence>
<comment type="subunit">
    <text evidence="12">Homodimer. Monomer. Interacts with TST. May interact with RELA.</text>
</comment>
<evidence type="ECO:0000256" key="14">
    <source>
        <dbReference type="ARBA" id="ARBA00067300"/>
    </source>
</evidence>
<evidence type="ECO:0000256" key="3">
    <source>
        <dbReference type="ARBA" id="ARBA00006759"/>
    </source>
</evidence>
<keyword evidence="5" id="KW-0809">Transit peptide</keyword>
<evidence type="ECO:0000256" key="2">
    <source>
        <dbReference type="ARBA" id="ARBA00004173"/>
    </source>
</evidence>
<feature type="domain" description="Metallo-beta-lactamase" evidence="16">
    <location>
        <begin position="19"/>
        <end position="192"/>
    </location>
</feature>
<keyword evidence="7" id="KW-0007">Acetylation</keyword>
<evidence type="ECO:0000313" key="17">
    <source>
        <dbReference type="EMBL" id="RMX48971.1"/>
    </source>
</evidence>
<name>A0A3M6U5U3_POCDA</name>
<dbReference type="CDD" id="cd07724">
    <property type="entry name" value="POD-like_MBL-fold"/>
    <property type="match status" value="1"/>
</dbReference>
<proteinExistence type="inferred from homology"/>
<keyword evidence="18" id="KW-1185">Reference proteome</keyword>
<accession>A0A3M6U5U3</accession>
<evidence type="ECO:0000256" key="6">
    <source>
        <dbReference type="ARBA" id="ARBA00022964"/>
    </source>
</evidence>
<gene>
    <name evidence="17" type="ORF">pdam_00008298</name>
</gene>
<evidence type="ECO:0000256" key="5">
    <source>
        <dbReference type="ARBA" id="ARBA00022946"/>
    </source>
</evidence>
<comment type="subcellular location">
    <subcellularLocation>
        <location evidence="2">Mitochondrion</location>
    </subcellularLocation>
</comment>
<evidence type="ECO:0000313" key="18">
    <source>
        <dbReference type="Proteomes" id="UP000275408"/>
    </source>
</evidence>
<sequence>MARNRASVIFRQLFDLESFTYTYLLGCPKTRVAVLIDPVDTQVERDIRVTKELDLKLIYAMNTHVHADHVTGTGILKNLTGCKSVISKISGAMADVFVNNGDQINFGDQVLEVRSTPGHTNGCVTYVDHTGRMAFTGDALLIRACGRTDFQEAAFFGLNCTEQNAGNPETLYDSVRNQILSLPEDYMLYPAHDYNGVTTTTVGEELKYNPRLTKSKKEFMEIMEQLGLTRPARMDEAVPLNVMCGPSQLGESRQRMDK</sequence>
<dbReference type="SMART" id="SM00849">
    <property type="entry name" value="Lactamase_B"/>
    <property type="match status" value="1"/>
</dbReference>
<dbReference type="GO" id="GO:0070813">
    <property type="term" value="P:hydrogen sulfide metabolic process"/>
    <property type="evidence" value="ECO:0007669"/>
    <property type="project" value="TreeGrafter"/>
</dbReference>
<keyword evidence="9" id="KW-0408">Iron</keyword>
<dbReference type="EMBL" id="RCHS01002221">
    <property type="protein sequence ID" value="RMX48971.1"/>
    <property type="molecule type" value="Genomic_DNA"/>
</dbReference>
<dbReference type="GO" id="GO:0005739">
    <property type="term" value="C:mitochondrion"/>
    <property type="evidence" value="ECO:0007669"/>
    <property type="project" value="UniProtKB-SubCell"/>
</dbReference>
<dbReference type="Pfam" id="PF00753">
    <property type="entry name" value="Lactamase_B"/>
    <property type="match status" value="1"/>
</dbReference>
<evidence type="ECO:0000256" key="13">
    <source>
        <dbReference type="ARBA" id="ARBA00066686"/>
    </source>
</evidence>
<keyword evidence="8" id="KW-0560">Oxidoreductase</keyword>
<organism evidence="17 18">
    <name type="scientific">Pocillopora damicornis</name>
    <name type="common">Cauliflower coral</name>
    <name type="synonym">Millepora damicornis</name>
    <dbReference type="NCBI Taxonomy" id="46731"/>
    <lineage>
        <taxon>Eukaryota</taxon>
        <taxon>Metazoa</taxon>
        <taxon>Cnidaria</taxon>
        <taxon>Anthozoa</taxon>
        <taxon>Hexacorallia</taxon>
        <taxon>Scleractinia</taxon>
        <taxon>Astrocoeniina</taxon>
        <taxon>Pocilloporidae</taxon>
        <taxon>Pocillopora</taxon>
    </lineage>
</organism>
<evidence type="ECO:0000256" key="4">
    <source>
        <dbReference type="ARBA" id="ARBA00022723"/>
    </source>
</evidence>
<comment type="cofactor">
    <cofactor evidence="1">
        <name>Fe(2+)</name>
        <dbReference type="ChEBI" id="CHEBI:29033"/>
    </cofactor>
</comment>
<dbReference type="FunFam" id="3.60.15.10:FF:000013">
    <property type="entry name" value="Persulfide dioxygenase ETHE1, mitochondrial"/>
    <property type="match status" value="1"/>
</dbReference>
<evidence type="ECO:0000256" key="7">
    <source>
        <dbReference type="ARBA" id="ARBA00022990"/>
    </source>
</evidence>
<dbReference type="InterPro" id="IPR044528">
    <property type="entry name" value="POD-like_MBL-fold"/>
</dbReference>
<evidence type="ECO:0000256" key="12">
    <source>
        <dbReference type="ARBA" id="ARBA00065219"/>
    </source>
</evidence>
<dbReference type="EC" id="1.13.11.18" evidence="13"/>
<dbReference type="OrthoDB" id="449487at2759"/>
<dbReference type="PANTHER" id="PTHR43084">
    <property type="entry name" value="PERSULFIDE DIOXYGENASE ETHE1"/>
    <property type="match status" value="1"/>
</dbReference>
<comment type="similarity">
    <text evidence="3">Belongs to the metallo-beta-lactamase superfamily. Glyoxalase II family.</text>
</comment>
<evidence type="ECO:0000256" key="11">
    <source>
        <dbReference type="ARBA" id="ARBA00050990"/>
    </source>
</evidence>
<keyword evidence="10" id="KW-0496">Mitochondrion</keyword>
<dbReference type="Gene3D" id="3.60.15.10">
    <property type="entry name" value="Ribonuclease Z/Hydroxyacylglutathione hydrolase-like"/>
    <property type="match status" value="1"/>
</dbReference>
<dbReference type="GO" id="GO:0050313">
    <property type="term" value="F:sulfur dioxygenase activity"/>
    <property type="evidence" value="ECO:0007669"/>
    <property type="project" value="UniProtKB-EC"/>
</dbReference>
<reference evidence="17 18" key="1">
    <citation type="journal article" date="2018" name="Sci. Rep.">
        <title>Comparative analysis of the Pocillopora damicornis genome highlights role of immune system in coral evolution.</title>
        <authorList>
            <person name="Cunning R."/>
            <person name="Bay R.A."/>
            <person name="Gillette P."/>
            <person name="Baker A.C."/>
            <person name="Traylor-Knowles N."/>
        </authorList>
    </citation>
    <scope>NUCLEOTIDE SEQUENCE [LARGE SCALE GENOMIC DNA]</scope>
    <source>
        <strain evidence="17">RSMAS</strain>
        <tissue evidence="17">Whole animal</tissue>
    </source>
</reference>
<comment type="caution">
    <text evidence="17">The sequence shown here is derived from an EMBL/GenBank/DDBJ whole genome shotgun (WGS) entry which is preliminary data.</text>
</comment>
<dbReference type="STRING" id="46731.A0A3M6U5U3"/>
<comment type="catalytic activity">
    <reaction evidence="11">
        <text>S-sulfanylglutathione + O2 + H2O = sulfite + glutathione + 2 H(+)</text>
        <dbReference type="Rhea" id="RHEA:12981"/>
        <dbReference type="ChEBI" id="CHEBI:15377"/>
        <dbReference type="ChEBI" id="CHEBI:15378"/>
        <dbReference type="ChEBI" id="CHEBI:15379"/>
        <dbReference type="ChEBI" id="CHEBI:17359"/>
        <dbReference type="ChEBI" id="CHEBI:57925"/>
        <dbReference type="ChEBI" id="CHEBI:58905"/>
        <dbReference type="EC" id="1.13.11.18"/>
    </reaction>
</comment>
<dbReference type="GO" id="GO:0006749">
    <property type="term" value="P:glutathione metabolic process"/>
    <property type="evidence" value="ECO:0007669"/>
    <property type="project" value="InterPro"/>
</dbReference>
<evidence type="ECO:0000256" key="10">
    <source>
        <dbReference type="ARBA" id="ARBA00023128"/>
    </source>
</evidence>
<evidence type="ECO:0000256" key="1">
    <source>
        <dbReference type="ARBA" id="ARBA00001954"/>
    </source>
</evidence>
<dbReference type="InterPro" id="IPR051682">
    <property type="entry name" value="Mito_Persulfide_Diox"/>
</dbReference>
<keyword evidence="4" id="KW-0479">Metal-binding</keyword>
<evidence type="ECO:0000256" key="15">
    <source>
        <dbReference type="ARBA" id="ARBA00077964"/>
    </source>
</evidence>
<protein>
    <recommendedName>
        <fullName evidence="14">Persulfide dioxygenase ETHE1, mitochondrial</fullName>
        <ecNumber evidence="13">1.13.11.18</ecNumber>
    </recommendedName>
    <alternativeName>
        <fullName evidence="15">Sulfur dioxygenase ETHE1</fullName>
    </alternativeName>
</protein>